<evidence type="ECO:0000256" key="5">
    <source>
        <dbReference type="ARBA" id="ARBA00023163"/>
    </source>
</evidence>
<dbReference type="InterPro" id="IPR013324">
    <property type="entry name" value="RNA_pol_sigma_r3/r4-like"/>
</dbReference>
<feature type="compositionally biased region" description="Low complexity" evidence="6">
    <location>
        <begin position="492"/>
        <end position="501"/>
    </location>
</feature>
<evidence type="ECO:0000313" key="10">
    <source>
        <dbReference type="EMBL" id="XCH28280.1"/>
    </source>
</evidence>
<comment type="similarity">
    <text evidence="1">Belongs to the sigma-70 factor family. ECF subfamily.</text>
</comment>
<keyword evidence="3" id="KW-0731">Sigma factor</keyword>
<dbReference type="Gene3D" id="1.10.10.10">
    <property type="entry name" value="Winged helix-like DNA-binding domain superfamily/Winged helix DNA-binding domain"/>
    <property type="match status" value="1"/>
</dbReference>
<dbReference type="GO" id="GO:0016987">
    <property type="term" value="F:sigma factor activity"/>
    <property type="evidence" value="ECO:0007669"/>
    <property type="project" value="UniProtKB-KW"/>
</dbReference>
<dbReference type="Pfam" id="PF04542">
    <property type="entry name" value="Sigma70_r2"/>
    <property type="match status" value="1"/>
</dbReference>
<evidence type="ECO:0000256" key="3">
    <source>
        <dbReference type="ARBA" id="ARBA00023082"/>
    </source>
</evidence>
<reference evidence="10" key="1">
    <citation type="submission" date="2024-06" db="EMBL/GenBank/DDBJ databases">
        <title>Complete genome sequence of the cellulolytic actinobacterium, Cellulosimicrobium ES-005.</title>
        <authorList>
            <person name="Matthews C.T."/>
            <person name="Underwood K.D."/>
            <person name="Ghanchi K.M."/>
            <person name="Fields S.D."/>
            <person name="Gardner S.G."/>
        </authorList>
    </citation>
    <scope>NUCLEOTIDE SEQUENCE</scope>
    <source>
        <strain evidence="10">ES-005</strain>
    </source>
</reference>
<evidence type="ECO:0000256" key="2">
    <source>
        <dbReference type="ARBA" id="ARBA00023015"/>
    </source>
</evidence>
<dbReference type="SUPFAM" id="SSF88659">
    <property type="entry name" value="Sigma3 and sigma4 domains of RNA polymerase sigma factors"/>
    <property type="match status" value="1"/>
</dbReference>
<feature type="region of interest" description="Disordered" evidence="6">
    <location>
        <begin position="382"/>
        <end position="402"/>
    </location>
</feature>
<accession>A0AAU8FUW0</accession>
<feature type="region of interest" description="Disordered" evidence="6">
    <location>
        <begin position="492"/>
        <end position="579"/>
    </location>
</feature>
<dbReference type="SUPFAM" id="SSF88946">
    <property type="entry name" value="Sigma2 domain of RNA polymerase sigma factors"/>
    <property type="match status" value="1"/>
</dbReference>
<keyword evidence="4" id="KW-0238">DNA-binding</keyword>
<dbReference type="GO" id="GO:0003677">
    <property type="term" value="F:DNA binding"/>
    <property type="evidence" value="ECO:0007669"/>
    <property type="project" value="UniProtKB-KW"/>
</dbReference>
<dbReference type="PANTHER" id="PTHR43133">
    <property type="entry name" value="RNA POLYMERASE ECF-TYPE SIGMA FACTO"/>
    <property type="match status" value="1"/>
</dbReference>
<evidence type="ECO:0000256" key="1">
    <source>
        <dbReference type="ARBA" id="ARBA00010641"/>
    </source>
</evidence>
<dbReference type="InterPro" id="IPR013325">
    <property type="entry name" value="RNA_pol_sigma_r2"/>
</dbReference>
<dbReference type="InterPro" id="IPR027383">
    <property type="entry name" value="Znf_put"/>
</dbReference>
<name>A0AAU8FUW0_9MICO</name>
<dbReference type="Pfam" id="PF08281">
    <property type="entry name" value="Sigma70_r4_2"/>
    <property type="match status" value="1"/>
</dbReference>
<keyword evidence="5" id="KW-0804">Transcription</keyword>
<dbReference type="Pfam" id="PF13490">
    <property type="entry name" value="zf-HC2"/>
    <property type="match status" value="1"/>
</dbReference>
<feature type="domain" description="RNA polymerase sigma factor 70 region 4 type 2" evidence="8">
    <location>
        <begin position="135"/>
        <end position="185"/>
    </location>
</feature>
<feature type="compositionally biased region" description="Low complexity" evidence="6">
    <location>
        <begin position="273"/>
        <end position="282"/>
    </location>
</feature>
<feature type="region of interest" description="Disordered" evidence="6">
    <location>
        <begin position="104"/>
        <end position="123"/>
    </location>
</feature>
<dbReference type="AlphaFoldDB" id="A0AAU8FUW0"/>
<feature type="compositionally biased region" description="Low complexity" evidence="6">
    <location>
        <begin position="554"/>
        <end position="579"/>
    </location>
</feature>
<dbReference type="GO" id="GO:0006352">
    <property type="term" value="P:DNA-templated transcription initiation"/>
    <property type="evidence" value="ECO:0007669"/>
    <property type="project" value="InterPro"/>
</dbReference>
<gene>
    <name evidence="10" type="ORF">ABRQ22_11750</name>
</gene>
<sequence length="1009" mass="101630">MLDRAESGASQTSLGWAELHDDRLVDALRAGQDAAFTELYRRHGPAALGVARRVLGAGPSADDAVAEAFTALLTKAREGGGPTSNVRSYLLTSVRNAALSHVRSQERVRPASHEALDGPAHDPDRLTVAEDVSLVRSAFGTLPARWQQVLWYLDVEGMTPAQAAPMLGISPNAASSLARRARDRLRHGYLQAHVRRADPGCADFSPHLARYAQGGLTPQVRRRIETHLTTCAPCTAVVEELSDLRGRMRILLLPLGAPAVLAASSDGPRSPRAGRSALGGRWAARRRTRGAAAGALAVVGASGTMASARPTDDGSDGPADDLATGVLGSPPEGVVGGVAGVHEADGVDRATAAVPLGGERTGAAAGAAAAVVAAAGAERGPSALSRRGRRRGVGGAAGASAVRQRDGASSGGLLLLPIVGWFGEWPRWWSAVVGTVRHPGRFVRRVWWSRPARTWPWSVGVVSTVLVVLLGVAASGMLPVPVVVAPVGAPVASDGAGPADAESGVEVDEGDPSVPTEAQGSGAVPTPGEHGSPVGAPDGAGGEGQGTRDGSGAPGDAAPPGVPGSPGAVDPGGSTTSPDVVELDVVFEDLGDLAPGRPGVLGVTVTHAGPASVATVVLEVVLPTGVALDSADLGRASSDWTCKASGAGALCTVRGLALGAASTLLVPVVVAPHTTQGAVPVTVRPADGQSDAVFSQDVVVRDSPLAARYVAVGDVGVTQVGAPVLHCPPSDSRCASVVDGTATGTLQDNKAWQMVTVDELGTGTPSSRARLDLPSGSEIVSARLYWGGEYRTGMCDGSVGTVRLASPGGSLRQPVGAVVVERAPGRDYAVYQASVDVTAQVRAGGSGTWGVADVCAAGGSGSMAGWALVVVHRDPTGTASRLAIVNDGLLAVTKGDGGRETVVAGRAGSQARIGAVAWEGDRATGGDQLFLDGTALVPLRWTGSGPGAVGSGSNAFDSTAWGSSYANSLGVDVKPFRPAALLASRAALRAVSTGDDFWVGALTVVTGGS</sequence>
<protein>
    <submittedName>
        <fullName evidence="10">Sigma-70 family RNA polymerase sigma factor</fullName>
    </submittedName>
</protein>
<dbReference type="RefSeq" id="WP_353706858.1">
    <property type="nucleotide sequence ID" value="NZ_CP159290.1"/>
</dbReference>
<dbReference type="InterPro" id="IPR013249">
    <property type="entry name" value="RNA_pol_sigma70_r4_t2"/>
</dbReference>
<evidence type="ECO:0000259" key="9">
    <source>
        <dbReference type="Pfam" id="PF13490"/>
    </source>
</evidence>
<dbReference type="Gene3D" id="1.10.10.1320">
    <property type="entry name" value="Anti-sigma factor, zinc-finger domain"/>
    <property type="match status" value="1"/>
</dbReference>
<proteinExistence type="inferred from homology"/>
<dbReference type="InterPro" id="IPR041916">
    <property type="entry name" value="Anti_sigma_zinc_sf"/>
</dbReference>
<dbReference type="InterPro" id="IPR036388">
    <property type="entry name" value="WH-like_DNA-bd_sf"/>
</dbReference>
<feature type="domain" description="Putative zinc-finger" evidence="9">
    <location>
        <begin position="201"/>
        <end position="234"/>
    </location>
</feature>
<evidence type="ECO:0000256" key="4">
    <source>
        <dbReference type="ARBA" id="ARBA00023125"/>
    </source>
</evidence>
<dbReference type="InterPro" id="IPR039425">
    <property type="entry name" value="RNA_pol_sigma-70-like"/>
</dbReference>
<feature type="region of interest" description="Disordered" evidence="6">
    <location>
        <begin position="263"/>
        <end position="282"/>
    </location>
</feature>
<dbReference type="EMBL" id="CP159290">
    <property type="protein sequence ID" value="XCH28280.1"/>
    <property type="molecule type" value="Genomic_DNA"/>
</dbReference>
<feature type="compositionally biased region" description="Gly residues" evidence="6">
    <location>
        <begin position="538"/>
        <end position="553"/>
    </location>
</feature>
<organism evidence="10">
    <name type="scientific">Cellulosimicrobium sp. ES-005</name>
    <dbReference type="NCBI Taxonomy" id="3163031"/>
    <lineage>
        <taxon>Bacteria</taxon>
        <taxon>Bacillati</taxon>
        <taxon>Actinomycetota</taxon>
        <taxon>Actinomycetes</taxon>
        <taxon>Micrococcales</taxon>
        <taxon>Promicromonosporaceae</taxon>
        <taxon>Cellulosimicrobium</taxon>
    </lineage>
</organism>
<keyword evidence="2" id="KW-0805">Transcription regulation</keyword>
<evidence type="ECO:0000256" key="6">
    <source>
        <dbReference type="SAM" id="MobiDB-lite"/>
    </source>
</evidence>
<dbReference type="PANTHER" id="PTHR43133:SF8">
    <property type="entry name" value="RNA POLYMERASE SIGMA FACTOR HI_1459-RELATED"/>
    <property type="match status" value="1"/>
</dbReference>
<dbReference type="InterPro" id="IPR007627">
    <property type="entry name" value="RNA_pol_sigma70_r2"/>
</dbReference>
<dbReference type="NCBIfam" id="TIGR02937">
    <property type="entry name" value="sigma70-ECF"/>
    <property type="match status" value="1"/>
</dbReference>
<feature type="domain" description="RNA polymerase sigma-70 region 2" evidence="7">
    <location>
        <begin position="39"/>
        <end position="107"/>
    </location>
</feature>
<evidence type="ECO:0000259" key="8">
    <source>
        <dbReference type="Pfam" id="PF08281"/>
    </source>
</evidence>
<dbReference type="InterPro" id="IPR014284">
    <property type="entry name" value="RNA_pol_sigma-70_dom"/>
</dbReference>
<dbReference type="Gene3D" id="1.10.1740.10">
    <property type="match status" value="1"/>
</dbReference>
<evidence type="ECO:0000259" key="7">
    <source>
        <dbReference type="Pfam" id="PF04542"/>
    </source>
</evidence>